<organism evidence="5 6">
    <name type="scientific">Desulfosudis oleivorans (strain DSM 6200 / JCM 39069 / Hxd3)</name>
    <name type="common">Desulfococcus oleovorans</name>
    <dbReference type="NCBI Taxonomy" id="96561"/>
    <lineage>
        <taxon>Bacteria</taxon>
        <taxon>Pseudomonadati</taxon>
        <taxon>Thermodesulfobacteriota</taxon>
        <taxon>Desulfobacteria</taxon>
        <taxon>Desulfobacterales</taxon>
        <taxon>Desulfosudaceae</taxon>
        <taxon>Desulfosudis</taxon>
    </lineage>
</organism>
<dbReference type="Pfam" id="PF00005">
    <property type="entry name" value="ABC_tran"/>
    <property type="match status" value="2"/>
</dbReference>
<dbReference type="PROSITE" id="PS50893">
    <property type="entry name" value="ABC_TRANSPORTER_2"/>
    <property type="match status" value="2"/>
</dbReference>
<dbReference type="GO" id="GO:0005524">
    <property type="term" value="F:ATP binding"/>
    <property type="evidence" value="ECO:0007669"/>
    <property type="project" value="UniProtKB-KW"/>
</dbReference>
<dbReference type="CDD" id="cd03221">
    <property type="entry name" value="ABCF_EF-3"/>
    <property type="match status" value="2"/>
</dbReference>
<dbReference type="SMART" id="SM00382">
    <property type="entry name" value="AAA"/>
    <property type="match status" value="2"/>
</dbReference>
<dbReference type="STRING" id="96561.Dole_1374"/>
<dbReference type="eggNOG" id="COG0488">
    <property type="taxonomic scope" value="Bacteria"/>
</dbReference>
<dbReference type="Pfam" id="PF12848">
    <property type="entry name" value="ABC_tran_Xtn"/>
    <property type="match status" value="1"/>
</dbReference>
<keyword evidence="6" id="KW-1185">Reference proteome</keyword>
<dbReference type="HOGENOM" id="CLU_000604_36_0_7"/>
<dbReference type="InterPro" id="IPR032781">
    <property type="entry name" value="ABC_tran_Xtn"/>
</dbReference>
<keyword evidence="1" id="KW-0547">Nucleotide-binding</keyword>
<dbReference type="InterPro" id="IPR003593">
    <property type="entry name" value="AAA+_ATPase"/>
</dbReference>
<dbReference type="Proteomes" id="UP000008561">
    <property type="component" value="Chromosome"/>
</dbReference>
<dbReference type="EMBL" id="CP000859">
    <property type="protein sequence ID" value="ABW67178.1"/>
    <property type="molecule type" value="Genomic_DNA"/>
</dbReference>
<feature type="compositionally biased region" description="Basic and acidic residues" evidence="3">
    <location>
        <begin position="492"/>
        <end position="513"/>
    </location>
</feature>
<feature type="domain" description="ABC transporter" evidence="4">
    <location>
        <begin position="283"/>
        <end position="497"/>
    </location>
</feature>
<evidence type="ECO:0000259" key="4">
    <source>
        <dbReference type="PROSITE" id="PS50893"/>
    </source>
</evidence>
<dbReference type="OrthoDB" id="9808609at2"/>
<dbReference type="PANTHER" id="PTHR42855:SF2">
    <property type="entry name" value="DRUG RESISTANCE ABC TRANSPORTER,ATP-BINDING PROTEIN"/>
    <property type="match status" value="1"/>
</dbReference>
<feature type="domain" description="ABC transporter" evidence="4">
    <location>
        <begin position="2"/>
        <end position="216"/>
    </location>
</feature>
<accession>A8ZYS3</accession>
<dbReference type="PROSITE" id="PS00211">
    <property type="entry name" value="ABC_TRANSPORTER_1"/>
    <property type="match status" value="1"/>
</dbReference>
<dbReference type="Gene3D" id="3.40.50.300">
    <property type="entry name" value="P-loop containing nucleotide triphosphate hydrolases"/>
    <property type="match status" value="2"/>
</dbReference>
<keyword evidence="2" id="KW-0067">ATP-binding</keyword>
<dbReference type="InterPro" id="IPR003439">
    <property type="entry name" value="ABC_transporter-like_ATP-bd"/>
</dbReference>
<evidence type="ECO:0000313" key="5">
    <source>
        <dbReference type="EMBL" id="ABW67178.1"/>
    </source>
</evidence>
<gene>
    <name evidence="5" type="ordered locus">Dole_1374</name>
</gene>
<dbReference type="AlphaFoldDB" id="A8ZYS3"/>
<dbReference type="PANTHER" id="PTHR42855">
    <property type="entry name" value="ABC TRANSPORTER ATP-BINDING SUBUNIT"/>
    <property type="match status" value="1"/>
</dbReference>
<dbReference type="RefSeq" id="WP_012174795.1">
    <property type="nucleotide sequence ID" value="NC_009943.1"/>
</dbReference>
<dbReference type="InterPro" id="IPR027417">
    <property type="entry name" value="P-loop_NTPase"/>
</dbReference>
<dbReference type="GO" id="GO:0016887">
    <property type="term" value="F:ATP hydrolysis activity"/>
    <property type="evidence" value="ECO:0007669"/>
    <property type="project" value="InterPro"/>
</dbReference>
<evidence type="ECO:0000256" key="2">
    <source>
        <dbReference type="ARBA" id="ARBA00022840"/>
    </source>
</evidence>
<dbReference type="InterPro" id="IPR017871">
    <property type="entry name" value="ABC_transporter-like_CS"/>
</dbReference>
<evidence type="ECO:0000256" key="3">
    <source>
        <dbReference type="SAM" id="MobiDB-lite"/>
    </source>
</evidence>
<protein>
    <submittedName>
        <fullName evidence="5">ABC transporter-related protein</fullName>
    </submittedName>
</protein>
<dbReference type="InterPro" id="IPR051309">
    <property type="entry name" value="ABCF_ATPase"/>
</dbReference>
<feature type="region of interest" description="Disordered" evidence="3">
    <location>
        <begin position="492"/>
        <end position="515"/>
    </location>
</feature>
<dbReference type="SUPFAM" id="SSF52540">
    <property type="entry name" value="P-loop containing nucleoside triphosphate hydrolases"/>
    <property type="match status" value="2"/>
</dbReference>
<name>A8ZYS3_DESOH</name>
<evidence type="ECO:0000313" key="6">
    <source>
        <dbReference type="Proteomes" id="UP000008561"/>
    </source>
</evidence>
<dbReference type="KEGG" id="dol:Dole_1374"/>
<reference evidence="5 6" key="1">
    <citation type="submission" date="2007-10" db="EMBL/GenBank/DDBJ databases">
        <title>Complete sequence of Desulfococcus oleovorans Hxd3.</title>
        <authorList>
            <consortium name="US DOE Joint Genome Institute"/>
            <person name="Copeland A."/>
            <person name="Lucas S."/>
            <person name="Lapidus A."/>
            <person name="Barry K."/>
            <person name="Glavina del Rio T."/>
            <person name="Dalin E."/>
            <person name="Tice H."/>
            <person name="Pitluck S."/>
            <person name="Kiss H."/>
            <person name="Brettin T."/>
            <person name="Bruce D."/>
            <person name="Detter J.C."/>
            <person name="Han C."/>
            <person name="Schmutz J."/>
            <person name="Larimer F."/>
            <person name="Land M."/>
            <person name="Hauser L."/>
            <person name="Kyrpides N."/>
            <person name="Kim E."/>
            <person name="Wawrik B."/>
            <person name="Richardson P."/>
        </authorList>
    </citation>
    <scope>NUCLEOTIDE SEQUENCE [LARGE SCALE GENOMIC DNA]</scope>
    <source>
        <strain evidence="6">DSM 6200 / JCM 39069 / Hxd3</strain>
    </source>
</reference>
<sequence>MIKAVNISKSFGAEILFDDISFDINKGERVGLVGRNGHGKTTLLRIIAGSEAPDSGAVAAPKGYRVGYVTQHIHFSKPTIIEEACTGLPRQFIHDTWRAEKILSGLGFSKTDMDRHPADFSGGFQVRLNLAKVICSEPDLLLLDEPTNYLDIVSIRWLSGFLRQWSGEVLLITHDRSFMDGVITHTLGIHRKRVRKMSGATDKYYDQIFKEEEIHEKTRVNEAKKRKEAELFISRFRAKARLAGLVQSRIKALEKQEVKDPLEKLKNLDFSFNHAPTPAKVLLQAESLSFAYAGGQPLVDGLSFAVNKTDRICVIGKNGRGKTTLLRLIAGELASARGRITAHPSTKTGYFAQTNKMDLNDALTVEEEIMNAGCKRQQARNICGLMMFEGDHALKPIGVLSGGEKSRVLLGRILAAPSNLLLLDEPTNHLDMESCEAFLEAVEEFPGAVIIVTHNEMFLHSLANRLIVFQAGGAELFEGTYQDFLDRVGWKEETPRSGGRKPERPNEEGLSKKDLRKKKADLLAQRAAVITPIRKRMAAVEKTIEKDEAAIGRLNADMVAASHTGDREAIARLSKAYHDTSEKVSRLYEELEALTTDLEKKSRELGIQDA</sequence>
<evidence type="ECO:0000256" key="1">
    <source>
        <dbReference type="ARBA" id="ARBA00022741"/>
    </source>
</evidence>
<proteinExistence type="predicted"/>